<protein>
    <recommendedName>
        <fullName evidence="5">Integral membrane protein</fullName>
    </recommendedName>
</protein>
<keyword evidence="4" id="KW-1185">Reference proteome</keyword>
<feature type="region of interest" description="Disordered" evidence="1">
    <location>
        <begin position="1"/>
        <end position="20"/>
    </location>
</feature>
<feature type="transmembrane region" description="Helical" evidence="2">
    <location>
        <begin position="339"/>
        <end position="364"/>
    </location>
</feature>
<dbReference type="Proteomes" id="UP001183615">
    <property type="component" value="Unassembled WGS sequence"/>
</dbReference>
<feature type="transmembrane region" description="Helical" evidence="2">
    <location>
        <begin position="310"/>
        <end position="327"/>
    </location>
</feature>
<name>A0ABU2S155_9ACTN</name>
<keyword evidence="2" id="KW-1133">Transmembrane helix</keyword>
<evidence type="ECO:0008006" key="5">
    <source>
        <dbReference type="Google" id="ProtNLM"/>
    </source>
</evidence>
<feature type="transmembrane region" description="Helical" evidence="2">
    <location>
        <begin position="62"/>
        <end position="81"/>
    </location>
</feature>
<evidence type="ECO:0000256" key="2">
    <source>
        <dbReference type="SAM" id="Phobius"/>
    </source>
</evidence>
<keyword evidence="2" id="KW-0472">Membrane</keyword>
<reference evidence="4" key="1">
    <citation type="submission" date="2023-07" db="EMBL/GenBank/DDBJ databases">
        <title>30 novel species of actinomycetes from the DSMZ collection.</title>
        <authorList>
            <person name="Nouioui I."/>
        </authorList>
    </citation>
    <scope>NUCLEOTIDE SEQUENCE [LARGE SCALE GENOMIC DNA]</scope>
    <source>
        <strain evidence="4">DSM 41886</strain>
    </source>
</reference>
<proteinExistence type="predicted"/>
<comment type="caution">
    <text evidence="3">The sequence shown here is derived from an EMBL/GenBank/DDBJ whole genome shotgun (WGS) entry which is preliminary data.</text>
</comment>
<dbReference type="RefSeq" id="WP_311616608.1">
    <property type="nucleotide sequence ID" value="NZ_JAVREV010000003.1"/>
</dbReference>
<feature type="transmembrane region" description="Helical" evidence="2">
    <location>
        <begin position="442"/>
        <end position="465"/>
    </location>
</feature>
<accession>A0ABU2S155</accession>
<evidence type="ECO:0000313" key="3">
    <source>
        <dbReference type="EMBL" id="MDT0442174.1"/>
    </source>
</evidence>
<feature type="transmembrane region" description="Helical" evidence="2">
    <location>
        <begin position="37"/>
        <end position="56"/>
    </location>
</feature>
<evidence type="ECO:0000313" key="4">
    <source>
        <dbReference type="Proteomes" id="UP001183615"/>
    </source>
</evidence>
<dbReference type="EMBL" id="JAVREV010000003">
    <property type="protein sequence ID" value="MDT0442174.1"/>
    <property type="molecule type" value="Genomic_DNA"/>
</dbReference>
<gene>
    <name evidence="3" type="ORF">RM779_06110</name>
</gene>
<keyword evidence="2" id="KW-0812">Transmembrane</keyword>
<evidence type="ECO:0000256" key="1">
    <source>
        <dbReference type="SAM" id="MobiDB-lite"/>
    </source>
</evidence>
<organism evidence="3 4">
    <name type="scientific">Streptomyces johnsoniae</name>
    <dbReference type="NCBI Taxonomy" id="3075532"/>
    <lineage>
        <taxon>Bacteria</taxon>
        <taxon>Bacillati</taxon>
        <taxon>Actinomycetota</taxon>
        <taxon>Actinomycetes</taxon>
        <taxon>Kitasatosporales</taxon>
        <taxon>Streptomycetaceae</taxon>
        <taxon>Streptomyces</taxon>
    </lineage>
</organism>
<sequence length="478" mass="49212">MSATDHPGGTVAAGPDQPVTAQLPVHKPSLNNAAVRVLLAWSGVLAVLAGLAWAVGAALAGVSPLVTVPTGAALATVLWVVSTECAAPRGGWGRGEPDHAALPRVVAHQARQYGERLDGLLAGSPQDLAAVLRDARACAAALGERAEAVAAIGERAGSVPARELRAHHDRLAREAAAVPPGPLRSARRAAARDTAAWGDWRERWEAAEGTLLPALDTASGRLREVQRGAAAQLKRRARNQPGTPPDVAPLAADVAAARADLDRVDGLTSGFVPPPAAGTAGRTHRATSLLSGLLALAVLLFALAARIGPWMLHTSMILAIPVGLAAAGAARRAPRRSGALLRTAPAVAACVTCLVVALTGPLAYHQLLGDRTAALVTAREKADGTRYDFGTHYSVEERSGGEDLGRMWTGPNEAVHVGAELDVSADPLDWARPVADERLGLAWAWAAVTGAGLVVLAGGLALTAARETREARARPARP</sequence>
<feature type="transmembrane region" description="Helical" evidence="2">
    <location>
        <begin position="286"/>
        <end position="304"/>
    </location>
</feature>